<evidence type="ECO:0000313" key="4">
    <source>
        <dbReference type="Proteomes" id="UP000005561"/>
    </source>
</evidence>
<dbReference type="PANTHER" id="PTHR33055:SF13">
    <property type="entry name" value="TRANSPOSASE"/>
    <property type="match status" value="1"/>
</dbReference>
<name>C6LK78_9FIRM</name>
<keyword evidence="4" id="KW-1185">Reference proteome</keyword>
<dbReference type="InterPro" id="IPR002525">
    <property type="entry name" value="Transp_IS110-like_N"/>
</dbReference>
<gene>
    <name evidence="3" type="ORF">BRYFOR_09065</name>
</gene>
<feature type="domain" description="Transposase IS116/IS110/IS902 C-terminal" evidence="2">
    <location>
        <begin position="275"/>
        <end position="361"/>
    </location>
</feature>
<evidence type="ECO:0000259" key="1">
    <source>
        <dbReference type="Pfam" id="PF01548"/>
    </source>
</evidence>
<dbReference type="InterPro" id="IPR047650">
    <property type="entry name" value="Transpos_IS110"/>
</dbReference>
<accession>C6LK78</accession>
<evidence type="ECO:0000313" key="3">
    <source>
        <dbReference type="EMBL" id="EET58959.1"/>
    </source>
</evidence>
<comment type="caution">
    <text evidence="3">The sequence shown here is derived from an EMBL/GenBank/DDBJ whole genome shotgun (WGS) entry which is preliminary data.</text>
</comment>
<organism evidence="3 4">
    <name type="scientific">Marvinbryantia formatexigens DSM 14469</name>
    <dbReference type="NCBI Taxonomy" id="478749"/>
    <lineage>
        <taxon>Bacteria</taxon>
        <taxon>Bacillati</taxon>
        <taxon>Bacillota</taxon>
        <taxon>Clostridia</taxon>
        <taxon>Lachnospirales</taxon>
        <taxon>Lachnospiraceae</taxon>
        <taxon>Marvinbryantia</taxon>
    </lineage>
</organism>
<dbReference type="InterPro" id="IPR003346">
    <property type="entry name" value="Transposase_20"/>
</dbReference>
<dbReference type="EMBL" id="ACCL02000023">
    <property type="protein sequence ID" value="EET58959.1"/>
    <property type="molecule type" value="Genomic_DNA"/>
</dbReference>
<dbReference type="Proteomes" id="UP000005561">
    <property type="component" value="Unassembled WGS sequence"/>
</dbReference>
<dbReference type="GO" id="GO:0004803">
    <property type="term" value="F:transposase activity"/>
    <property type="evidence" value="ECO:0007669"/>
    <property type="project" value="InterPro"/>
</dbReference>
<dbReference type="GO" id="GO:0003677">
    <property type="term" value="F:DNA binding"/>
    <property type="evidence" value="ECO:0007669"/>
    <property type="project" value="InterPro"/>
</dbReference>
<protein>
    <submittedName>
        <fullName evidence="3">Transposase, IS116/IS110/IS902 family</fullName>
    </submittedName>
</protein>
<evidence type="ECO:0000259" key="2">
    <source>
        <dbReference type="Pfam" id="PF02371"/>
    </source>
</evidence>
<feature type="domain" description="Transposase IS110-like N-terminal" evidence="1">
    <location>
        <begin position="27"/>
        <end position="173"/>
    </location>
</feature>
<dbReference type="NCBIfam" id="NF033542">
    <property type="entry name" value="transpos_IS110"/>
    <property type="match status" value="1"/>
</dbReference>
<dbReference type="STRING" id="168384.SAMN05660368_03048"/>
<reference evidence="3" key="1">
    <citation type="submission" date="2009-07" db="EMBL/GenBank/DDBJ databases">
        <authorList>
            <person name="Weinstock G."/>
            <person name="Sodergren E."/>
            <person name="Clifton S."/>
            <person name="Fulton L."/>
            <person name="Fulton B."/>
            <person name="Courtney L."/>
            <person name="Fronick C."/>
            <person name="Harrison M."/>
            <person name="Strong C."/>
            <person name="Farmer C."/>
            <person name="Delahaunty K."/>
            <person name="Markovic C."/>
            <person name="Hall O."/>
            <person name="Minx P."/>
            <person name="Tomlinson C."/>
            <person name="Mitreva M."/>
            <person name="Nelson J."/>
            <person name="Hou S."/>
            <person name="Wollam A."/>
            <person name="Pepin K.H."/>
            <person name="Johnson M."/>
            <person name="Bhonagiri V."/>
            <person name="Nash W.E."/>
            <person name="Warren W."/>
            <person name="Chinwalla A."/>
            <person name="Mardis E.R."/>
            <person name="Wilson R.K."/>
        </authorList>
    </citation>
    <scope>NUCLEOTIDE SEQUENCE [LARGE SCALE GENOMIC DNA]</scope>
    <source>
        <strain evidence="3">DSM 14469</strain>
    </source>
</reference>
<dbReference type="eggNOG" id="COG3547">
    <property type="taxonomic scope" value="Bacteria"/>
</dbReference>
<dbReference type="PANTHER" id="PTHR33055">
    <property type="entry name" value="TRANSPOSASE FOR INSERTION SEQUENCE ELEMENT IS1111A"/>
    <property type="match status" value="1"/>
</dbReference>
<dbReference type="Pfam" id="PF01548">
    <property type="entry name" value="DEDD_Tnp_IS110"/>
    <property type="match status" value="1"/>
</dbReference>
<sequence>MWWNSQWLLYLILKGVLTMKVVYQTCCGVDVHKSFLVATIIKTSSGIEPSYQKKRFSTFNNSILQFKDWLMKNQCRDVCMESTGKYWVPVFNLLEDEINVTIANPKWVKAVKGNKDDTKDSRWIGDLFRLGLVPGSYIPCKPIRILREFTRYRYKLTSCRTSEKNRYQNALTVCNVALDSVVSDIFGKSAASVIDYLIGQSDNSINHEEIASRLLRSLKKKSDSVIESIEGYQMTDSQKYRMRLVRAHLDYITSTINDIDTMLDSLVTPYENAVQLLCTIPGVDRNSAVTVISETGTDMAPFSSSKRLCCWAGLTPGSNESAGKKKSVRITRAGVYLKPALVQVAHAAVKSDKSPYYKQKYERIRKRRGKKRAIIAIARMILTAIYQMLSTGEAWNPTDLYKVDMPEPLKEKQKEKAIKQAKKLLISEGIISESQLAS</sequence>
<proteinExistence type="predicted"/>
<dbReference type="GO" id="GO:0006313">
    <property type="term" value="P:DNA transposition"/>
    <property type="evidence" value="ECO:0007669"/>
    <property type="project" value="InterPro"/>
</dbReference>
<dbReference type="AlphaFoldDB" id="C6LK78"/>
<dbReference type="Pfam" id="PF02371">
    <property type="entry name" value="Transposase_20"/>
    <property type="match status" value="1"/>
</dbReference>